<dbReference type="GO" id="GO:0005524">
    <property type="term" value="F:ATP binding"/>
    <property type="evidence" value="ECO:0007669"/>
    <property type="project" value="UniProtKB-KW"/>
</dbReference>
<evidence type="ECO:0000256" key="2">
    <source>
        <dbReference type="ARBA" id="ARBA00022448"/>
    </source>
</evidence>
<evidence type="ECO:0000256" key="3">
    <source>
        <dbReference type="ARBA" id="ARBA00022741"/>
    </source>
</evidence>
<dbReference type="PROSITE" id="PS00211">
    <property type="entry name" value="ABC_TRANSPORTER_1"/>
    <property type="match status" value="1"/>
</dbReference>
<evidence type="ECO:0000313" key="7">
    <source>
        <dbReference type="Proteomes" id="UP001320831"/>
    </source>
</evidence>
<evidence type="ECO:0000259" key="5">
    <source>
        <dbReference type="PROSITE" id="PS50893"/>
    </source>
</evidence>
<dbReference type="PROSITE" id="PS50893">
    <property type="entry name" value="ABC_TRANSPORTER_2"/>
    <property type="match status" value="1"/>
</dbReference>
<dbReference type="Pfam" id="PF08402">
    <property type="entry name" value="TOBE_2"/>
    <property type="match status" value="1"/>
</dbReference>
<keyword evidence="3" id="KW-0547">Nucleotide-binding</keyword>
<name>A0ABT2LIG5_9HYPH</name>
<dbReference type="InterPro" id="IPR008995">
    <property type="entry name" value="Mo/tungstate-bd_C_term_dom"/>
</dbReference>
<dbReference type="SUPFAM" id="SSF50331">
    <property type="entry name" value="MOP-like"/>
    <property type="match status" value="1"/>
</dbReference>
<gene>
    <name evidence="6" type="ORF">N5A92_03575</name>
</gene>
<dbReference type="Proteomes" id="UP001320831">
    <property type="component" value="Unassembled WGS sequence"/>
</dbReference>
<dbReference type="Gene3D" id="3.40.50.300">
    <property type="entry name" value="P-loop containing nucleotide triphosphate hydrolases"/>
    <property type="match status" value="1"/>
</dbReference>
<reference evidence="6 7" key="1">
    <citation type="submission" date="2022-09" db="EMBL/GenBank/DDBJ databases">
        <title>Chelativorans salina sp. nov., a novel slightly halophilic bacterium isolated from a saline lake sediment enrichment.</title>
        <authorList>
            <person name="Gao L."/>
            <person name="Fang B.-Z."/>
            <person name="Li W.-J."/>
        </authorList>
    </citation>
    <scope>NUCLEOTIDE SEQUENCE [LARGE SCALE GENOMIC DNA]</scope>
    <source>
        <strain evidence="6 7">EGI FJ00035</strain>
    </source>
</reference>
<feature type="domain" description="ABC transporter" evidence="5">
    <location>
        <begin position="5"/>
        <end position="253"/>
    </location>
</feature>
<dbReference type="InterPro" id="IPR013611">
    <property type="entry name" value="Transp-assoc_OB_typ2"/>
</dbReference>
<comment type="similarity">
    <text evidence="1">Belongs to the ABC transporter superfamily.</text>
</comment>
<keyword evidence="2" id="KW-0813">Transport</keyword>
<evidence type="ECO:0000256" key="1">
    <source>
        <dbReference type="ARBA" id="ARBA00005417"/>
    </source>
</evidence>
<dbReference type="InterPro" id="IPR047641">
    <property type="entry name" value="ABC_transpr_MalK/UgpC-like"/>
</dbReference>
<keyword evidence="4 6" id="KW-0067">ATP-binding</keyword>
<comment type="caution">
    <text evidence="6">The sequence shown here is derived from an EMBL/GenBank/DDBJ whole genome shotgun (WGS) entry which is preliminary data.</text>
</comment>
<evidence type="ECO:0000256" key="4">
    <source>
        <dbReference type="ARBA" id="ARBA00022840"/>
    </source>
</evidence>
<dbReference type="InterPro" id="IPR003439">
    <property type="entry name" value="ABC_transporter-like_ATP-bd"/>
</dbReference>
<accession>A0ABT2LIG5</accession>
<dbReference type="SUPFAM" id="SSF52540">
    <property type="entry name" value="P-loop containing nucleoside triphosphate hydrolases"/>
    <property type="match status" value="1"/>
</dbReference>
<dbReference type="RefSeq" id="WP_260900464.1">
    <property type="nucleotide sequence ID" value="NZ_JAOCZP010000001.1"/>
</dbReference>
<dbReference type="Gene3D" id="2.40.50.100">
    <property type="match status" value="1"/>
</dbReference>
<dbReference type="InterPro" id="IPR003593">
    <property type="entry name" value="AAA+_ATPase"/>
</dbReference>
<dbReference type="SMART" id="SM00382">
    <property type="entry name" value="AAA"/>
    <property type="match status" value="1"/>
</dbReference>
<dbReference type="PANTHER" id="PTHR43875:SF1">
    <property type="entry name" value="OSMOPROTECTIVE COMPOUNDS UPTAKE ATP-BINDING PROTEIN GGTA"/>
    <property type="match status" value="1"/>
</dbReference>
<sequence>MAGGISIANIEKAFGATRVLSGVSLDVREGEFLSLVGPSGCGKSTLLRIIAGLERQDAGNIAIAGKPMDHLLPRERNVAMVFQNYALYPHMTAGENIATPLVMSRLSLFERLPLLGHLSPRRNAIAAGVAKDVRRVAQQLHIEALLDRRPGQLSGGQRQRVALARAMVREPAAFLMDEPLSNLDAKLRVHMRDELSELHRRLGATFVYVTHDQVEAMTMSNRVALMDGGEVLQLGTPTELYARPRSLKVAEFIGSPTINTLPVTCDAGGGVHLAGMRLPIDMPLGLRVTKLALRPEAIKLSAGRSAPGQIRLSGRLRRIEHHGAERIGHLTLEIPEASSIQFRLQAEEVGGLEEGQAVDVRFHPKDVHLFDAAGMRVEAEPHRQAHREYA</sequence>
<evidence type="ECO:0000313" key="6">
    <source>
        <dbReference type="EMBL" id="MCT7374109.1"/>
    </source>
</evidence>
<dbReference type="InterPro" id="IPR017871">
    <property type="entry name" value="ABC_transporter-like_CS"/>
</dbReference>
<dbReference type="Pfam" id="PF00005">
    <property type="entry name" value="ABC_tran"/>
    <property type="match status" value="1"/>
</dbReference>
<dbReference type="Gene3D" id="2.40.50.140">
    <property type="entry name" value="Nucleic acid-binding proteins"/>
    <property type="match status" value="1"/>
</dbReference>
<protein>
    <submittedName>
        <fullName evidence="6">ABC transporter ATP-binding protein</fullName>
    </submittedName>
</protein>
<dbReference type="InterPro" id="IPR027417">
    <property type="entry name" value="P-loop_NTPase"/>
</dbReference>
<keyword evidence="7" id="KW-1185">Reference proteome</keyword>
<proteinExistence type="inferred from homology"/>
<organism evidence="6 7">
    <name type="scientific">Chelativorans salis</name>
    <dbReference type="NCBI Taxonomy" id="2978478"/>
    <lineage>
        <taxon>Bacteria</taxon>
        <taxon>Pseudomonadati</taxon>
        <taxon>Pseudomonadota</taxon>
        <taxon>Alphaproteobacteria</taxon>
        <taxon>Hyphomicrobiales</taxon>
        <taxon>Phyllobacteriaceae</taxon>
        <taxon>Chelativorans</taxon>
    </lineage>
</organism>
<dbReference type="PANTHER" id="PTHR43875">
    <property type="entry name" value="MALTODEXTRIN IMPORT ATP-BINDING PROTEIN MSMX"/>
    <property type="match status" value="1"/>
</dbReference>
<dbReference type="EMBL" id="JAOCZP010000001">
    <property type="protein sequence ID" value="MCT7374109.1"/>
    <property type="molecule type" value="Genomic_DNA"/>
</dbReference>
<dbReference type="InterPro" id="IPR012340">
    <property type="entry name" value="NA-bd_OB-fold"/>
</dbReference>